<evidence type="ECO:0000313" key="11">
    <source>
        <dbReference type="EMBL" id="MFD2187378.1"/>
    </source>
</evidence>
<evidence type="ECO:0000256" key="2">
    <source>
        <dbReference type="ARBA" id="ARBA00022448"/>
    </source>
</evidence>
<keyword evidence="2 8" id="KW-0813">Transport</keyword>
<keyword evidence="6 8" id="KW-0472">Membrane</keyword>
<dbReference type="InterPro" id="IPR012910">
    <property type="entry name" value="Plug_dom"/>
</dbReference>
<dbReference type="EMBL" id="JBHUHY010000011">
    <property type="protein sequence ID" value="MFD2187378.1"/>
    <property type="molecule type" value="Genomic_DNA"/>
</dbReference>
<dbReference type="Gene3D" id="2.40.170.20">
    <property type="entry name" value="TonB-dependent receptor, beta-barrel domain"/>
    <property type="match status" value="1"/>
</dbReference>
<comment type="caution">
    <text evidence="11">The sequence shown here is derived from an EMBL/GenBank/DDBJ whole genome shotgun (WGS) entry which is preliminary data.</text>
</comment>
<feature type="region of interest" description="Disordered" evidence="9">
    <location>
        <begin position="822"/>
        <end position="850"/>
    </location>
</feature>
<feature type="compositionally biased region" description="Polar residues" evidence="9">
    <location>
        <begin position="830"/>
        <end position="848"/>
    </location>
</feature>
<evidence type="ECO:0000256" key="4">
    <source>
        <dbReference type="ARBA" id="ARBA00022692"/>
    </source>
</evidence>
<evidence type="ECO:0000256" key="5">
    <source>
        <dbReference type="ARBA" id="ARBA00022729"/>
    </source>
</evidence>
<dbReference type="InterPro" id="IPR023997">
    <property type="entry name" value="TonB-dep_OMP_SusC/RagA_CS"/>
</dbReference>
<keyword evidence="12" id="KW-1185">Reference proteome</keyword>
<dbReference type="Gene3D" id="2.170.130.10">
    <property type="entry name" value="TonB-dependent receptor, plug domain"/>
    <property type="match status" value="1"/>
</dbReference>
<evidence type="ECO:0000256" key="8">
    <source>
        <dbReference type="PROSITE-ProRule" id="PRU01360"/>
    </source>
</evidence>
<dbReference type="Proteomes" id="UP001597344">
    <property type="component" value="Unassembled WGS sequence"/>
</dbReference>
<evidence type="ECO:0000256" key="6">
    <source>
        <dbReference type="ARBA" id="ARBA00023136"/>
    </source>
</evidence>
<dbReference type="Gene3D" id="2.60.40.1120">
    <property type="entry name" value="Carboxypeptidase-like, regulatory domain"/>
    <property type="match status" value="1"/>
</dbReference>
<accession>A0ABW5AWM2</accession>
<dbReference type="NCBIfam" id="TIGR04057">
    <property type="entry name" value="SusC_RagA_signa"/>
    <property type="match status" value="1"/>
</dbReference>
<evidence type="ECO:0000259" key="10">
    <source>
        <dbReference type="Pfam" id="PF07715"/>
    </source>
</evidence>
<reference evidence="12" key="1">
    <citation type="journal article" date="2019" name="Int. J. Syst. Evol. Microbiol.">
        <title>The Global Catalogue of Microorganisms (GCM) 10K type strain sequencing project: providing services to taxonomists for standard genome sequencing and annotation.</title>
        <authorList>
            <consortium name="The Broad Institute Genomics Platform"/>
            <consortium name="The Broad Institute Genome Sequencing Center for Infectious Disease"/>
            <person name="Wu L."/>
            <person name="Ma J."/>
        </authorList>
    </citation>
    <scope>NUCLEOTIDE SEQUENCE [LARGE SCALE GENOMIC DNA]</scope>
    <source>
        <strain evidence="12">DT92</strain>
    </source>
</reference>
<dbReference type="InterPro" id="IPR008969">
    <property type="entry name" value="CarboxyPept-like_regulatory"/>
</dbReference>
<dbReference type="PANTHER" id="PTHR30069">
    <property type="entry name" value="TONB-DEPENDENT OUTER MEMBRANE RECEPTOR"/>
    <property type="match status" value="1"/>
</dbReference>
<evidence type="ECO:0000256" key="3">
    <source>
        <dbReference type="ARBA" id="ARBA00022452"/>
    </source>
</evidence>
<dbReference type="InterPro" id="IPR036942">
    <property type="entry name" value="Beta-barrel_TonB_sf"/>
</dbReference>
<dbReference type="SUPFAM" id="SSF56935">
    <property type="entry name" value="Porins"/>
    <property type="match status" value="1"/>
</dbReference>
<comment type="subcellular location">
    <subcellularLocation>
        <location evidence="1 8">Cell outer membrane</location>
        <topology evidence="1 8">Multi-pass membrane protein</topology>
    </subcellularLocation>
</comment>
<comment type="similarity">
    <text evidence="8">Belongs to the TonB-dependent receptor family.</text>
</comment>
<dbReference type="NCBIfam" id="TIGR04056">
    <property type="entry name" value="OMP_RagA_SusC"/>
    <property type="match status" value="1"/>
</dbReference>
<feature type="domain" description="TonB-dependent receptor plug" evidence="10">
    <location>
        <begin position="135"/>
        <end position="256"/>
    </location>
</feature>
<evidence type="ECO:0000256" key="9">
    <source>
        <dbReference type="SAM" id="MobiDB-lite"/>
    </source>
</evidence>
<evidence type="ECO:0000313" key="12">
    <source>
        <dbReference type="Proteomes" id="UP001597344"/>
    </source>
</evidence>
<dbReference type="InterPro" id="IPR037066">
    <property type="entry name" value="Plug_dom_sf"/>
</dbReference>
<gene>
    <name evidence="11" type="ORF">ACFSJT_11315</name>
</gene>
<organism evidence="11 12">
    <name type="scientific">Aquimarina celericrescens</name>
    <dbReference type="NCBI Taxonomy" id="1964542"/>
    <lineage>
        <taxon>Bacteria</taxon>
        <taxon>Pseudomonadati</taxon>
        <taxon>Bacteroidota</taxon>
        <taxon>Flavobacteriia</taxon>
        <taxon>Flavobacteriales</taxon>
        <taxon>Flavobacteriaceae</taxon>
        <taxon>Aquimarina</taxon>
    </lineage>
</organism>
<dbReference type="PANTHER" id="PTHR30069:SF29">
    <property type="entry name" value="HEMOGLOBIN AND HEMOGLOBIN-HAPTOGLOBIN-BINDING PROTEIN 1-RELATED"/>
    <property type="match status" value="1"/>
</dbReference>
<evidence type="ECO:0000256" key="7">
    <source>
        <dbReference type="ARBA" id="ARBA00023237"/>
    </source>
</evidence>
<dbReference type="SUPFAM" id="SSF49464">
    <property type="entry name" value="Carboxypeptidase regulatory domain-like"/>
    <property type="match status" value="1"/>
</dbReference>
<dbReference type="RefSeq" id="WP_378320375.1">
    <property type="nucleotide sequence ID" value="NZ_JBHUHY010000011.1"/>
</dbReference>
<dbReference type="Pfam" id="PF07715">
    <property type="entry name" value="Plug"/>
    <property type="match status" value="1"/>
</dbReference>
<keyword evidence="4 8" id="KW-0812">Transmembrane</keyword>
<dbReference type="InterPro" id="IPR023996">
    <property type="entry name" value="TonB-dep_OMP_SusC/RagA"/>
</dbReference>
<dbReference type="Pfam" id="PF13715">
    <property type="entry name" value="CarbopepD_reg_2"/>
    <property type="match status" value="1"/>
</dbReference>
<sequence>MRNRGKLLRGMPVKKIVSLLLFMILYAAVHAQNNFYTISGTVTDQATGIPVPGVSIYIEGSSSGSVSDFDGKYTFTASTTSGQYQLTASSLGYSTQKITINLGSETEIIQDFQITEDLLSLDEVIVTGSSFGVNKRTLGNAISSVKAEELVNNGAIAIDQALAGKTTGALVQQNSGDPAGGISIRLRGASTIAGSSDPLYIIDGVFVNNSSNDLIDLGGNSQNRLADINPNDIEKIEIVKGAAAAAIYGSRASNGVIQIFTKRGKTGKPRINFSTSIRINELRKEIDYNEVPLSWEDPFDRNNLNTLPAQRYNYQDEIYTTATGTETFLSASGGTDKTTYFMSGSFLDNGGIVRGTNFQRFGFKVNVEQKLADWITANIGLNYIRSESEDMPNGGINSAYGAITGFLFSDNSINPAPNESGVYPVTSLLVPRTNPAEAVNRFDFGQITNRTITNIGFKAQLTDELSSNYTLGIDSYNQSGKAFIPRENTSTQPDGFSRRADVNVFQYNSDLNFSYNTNLSSAITSSTVLGGSWQYEKTESVAISATGLVPIVQVPTAGEILTQGESRTEISYWGTFLQQTFGFKEKLFINGAIRLDGASVFGKDERNQVFGKASISYLISSEDFWKDTFGSAINTFKLRASWGQAGNLTALGFDSRLSVFDPISISGSNGLVPDTKQGNENVAPERQDEIEFGIDASFINNRVGLEFTYYQQEVSDLLLERELSPSTGFGTRFENIGSLENKGFEVLLRFAPFKGKDFSWDITTTFTKNENEVTDVPAEQIPLGGSFGTNFVIEGEPLGVFYRQYYARNPDGSLLLTPDGFPQVERGDAATQTPIRDSNGQPSGSTLSKVIGDPNPEWFGSLINEFSYKNLGLRIQLDAVQGYDVFNWNRRLLDNAIFGGGAQAGRELAGEIPKGTGGVQAGIFEEFVEDGSFVKLREVALSYNFTPKSLGIDNLKISFIGRNLISWDSYSGWDPEINTAGQSNGVRGFDFAGVPIPRTYQISVNASF</sequence>
<evidence type="ECO:0000256" key="1">
    <source>
        <dbReference type="ARBA" id="ARBA00004571"/>
    </source>
</evidence>
<proteinExistence type="inferred from homology"/>
<protein>
    <submittedName>
        <fullName evidence="11">SusC/RagA family TonB-linked outer membrane protein</fullName>
    </submittedName>
</protein>
<keyword evidence="7 8" id="KW-0998">Cell outer membrane</keyword>
<name>A0ABW5AWM2_9FLAO</name>
<keyword evidence="3 8" id="KW-1134">Transmembrane beta strand</keyword>
<dbReference type="InterPro" id="IPR039426">
    <property type="entry name" value="TonB-dep_rcpt-like"/>
</dbReference>
<keyword evidence="5" id="KW-0732">Signal</keyword>
<dbReference type="PROSITE" id="PS52016">
    <property type="entry name" value="TONB_DEPENDENT_REC_3"/>
    <property type="match status" value="1"/>
</dbReference>